<dbReference type="AlphaFoldDB" id="A0A090E7G3"/>
<dbReference type="InterPro" id="IPR038296">
    <property type="entry name" value="ParD_sf"/>
</dbReference>
<dbReference type="PANTHER" id="PTHR36582">
    <property type="entry name" value="ANTITOXIN PARD"/>
    <property type="match status" value="1"/>
</dbReference>
<proteinExistence type="inferred from homology"/>
<evidence type="ECO:0000313" key="3">
    <source>
        <dbReference type="EMBL" id="CDX25660.1"/>
    </source>
</evidence>
<sequence>MESAEKLSVTVTPAMARMIREKVDDGSYGSASEVIRAALRAFQREEEEHAERMASIRARVKASLEDKRPNVSREEVRSHLQGLFAEYSSSDDDSAA</sequence>
<dbReference type="STRING" id="69974.MPLDJ20_120342"/>
<dbReference type="PANTHER" id="PTHR36582:SF2">
    <property type="entry name" value="ANTITOXIN PARD"/>
    <property type="match status" value="1"/>
</dbReference>
<evidence type="ECO:0000256" key="2">
    <source>
        <dbReference type="ARBA" id="ARBA00022649"/>
    </source>
</evidence>
<dbReference type="InterPro" id="IPR010985">
    <property type="entry name" value="Ribbon_hlx_hlx"/>
</dbReference>
<gene>
    <name evidence="3" type="ORF">MPL3356_60038</name>
</gene>
<dbReference type="Gene3D" id="6.10.10.120">
    <property type="entry name" value="Antitoxin ParD1-like"/>
    <property type="match status" value="1"/>
</dbReference>
<organism evidence="3 4">
    <name type="scientific">Mesorhizobium plurifarium</name>
    <dbReference type="NCBI Taxonomy" id="69974"/>
    <lineage>
        <taxon>Bacteria</taxon>
        <taxon>Pseudomonadati</taxon>
        <taxon>Pseudomonadota</taxon>
        <taxon>Alphaproteobacteria</taxon>
        <taxon>Hyphomicrobiales</taxon>
        <taxon>Phyllobacteriaceae</taxon>
        <taxon>Mesorhizobium</taxon>
    </lineage>
</organism>
<name>A0A090E7G3_MESPL</name>
<dbReference type="Pfam" id="PF03693">
    <property type="entry name" value="ParD_antitoxin"/>
    <property type="match status" value="1"/>
</dbReference>
<reference evidence="4" key="1">
    <citation type="submission" date="2014-08" db="EMBL/GenBank/DDBJ databases">
        <authorList>
            <person name="Moulin L."/>
        </authorList>
    </citation>
    <scope>NUCLEOTIDE SEQUENCE [LARGE SCALE GENOMIC DNA]</scope>
</reference>
<comment type="similarity">
    <text evidence="1">Belongs to the ParD antitoxin family.</text>
</comment>
<accession>A0A090E7G3</accession>
<evidence type="ECO:0000256" key="1">
    <source>
        <dbReference type="ARBA" id="ARBA00008580"/>
    </source>
</evidence>
<dbReference type="GO" id="GO:0006355">
    <property type="term" value="P:regulation of DNA-templated transcription"/>
    <property type="evidence" value="ECO:0007669"/>
    <property type="project" value="InterPro"/>
</dbReference>
<dbReference type="NCBIfam" id="TIGR02606">
    <property type="entry name" value="antidote_CC2985"/>
    <property type="match status" value="1"/>
</dbReference>
<dbReference type="EMBL" id="CCMZ01000056">
    <property type="protein sequence ID" value="CDX25660.1"/>
    <property type="molecule type" value="Genomic_DNA"/>
</dbReference>
<dbReference type="SUPFAM" id="SSF47598">
    <property type="entry name" value="Ribbon-helix-helix"/>
    <property type="match status" value="1"/>
</dbReference>
<dbReference type="CDD" id="cd22231">
    <property type="entry name" value="RHH_NikR_HicB-like"/>
    <property type="match status" value="1"/>
</dbReference>
<protein>
    <submittedName>
        <fullName evidence="3">Putative addiction module antidote protein, CopG/Arc/MetJ family</fullName>
    </submittedName>
</protein>
<keyword evidence="4" id="KW-1185">Reference proteome</keyword>
<evidence type="ECO:0000313" key="4">
    <source>
        <dbReference type="Proteomes" id="UP000045285"/>
    </source>
</evidence>
<dbReference type="Proteomes" id="UP000045285">
    <property type="component" value="Unassembled WGS sequence"/>
</dbReference>
<dbReference type="InterPro" id="IPR022789">
    <property type="entry name" value="ParD"/>
</dbReference>
<keyword evidence="2" id="KW-1277">Toxin-antitoxin system</keyword>